<dbReference type="Proteomes" id="UP000183995">
    <property type="component" value="Unassembled WGS sequence"/>
</dbReference>
<proteinExistence type="predicted"/>
<protein>
    <submittedName>
        <fullName evidence="3">Sporulation and spore germination</fullName>
    </submittedName>
</protein>
<feature type="domain" description="GerMN" evidence="2">
    <location>
        <begin position="243"/>
        <end position="333"/>
    </location>
</feature>
<dbReference type="OrthoDB" id="1683231at2"/>
<evidence type="ECO:0000313" key="3">
    <source>
        <dbReference type="EMBL" id="SHI16094.1"/>
    </source>
</evidence>
<evidence type="ECO:0000313" key="4">
    <source>
        <dbReference type="Proteomes" id="UP000183995"/>
    </source>
</evidence>
<gene>
    <name evidence="3" type="ORF">SAMN02745823_02889</name>
</gene>
<keyword evidence="4" id="KW-1185">Reference proteome</keyword>
<dbReference type="Pfam" id="PF10646">
    <property type="entry name" value="Germane"/>
    <property type="match status" value="1"/>
</dbReference>
<name>A0A1M5YW54_9FIRM</name>
<sequence>MKKPVAVLLMAAVLLLSGCGLPGGSSSVPPPPESTGEKSVADYFPVRADTRMTYKGFGSEYAGFVSTVDYIGAGTAQLRTHSGGAESVAVYTVGTDTVTKVFTKDALNYRYDFTDQRALVDVLVMAPLAVGTAWKSGAGEERSITALDAAVSVPYGSFKALEVTTASLVSGTVKEYYAPGVGLVKRVCIPAGDPASPVTSELEKFEDGSPLKEDTRFYYPDIINDRVAYIDKTVTFHTGDTAASRLEAEFKNPPQGSGLTPVMTAGAALNGITVDAGSGAVTADLSKSFVTEMNAGTALEALILASLADTLGNYFHTDKVAVTIDGGPYESTHLLFNLGDFLPVHPEKAVSYQK</sequence>
<evidence type="ECO:0000259" key="2">
    <source>
        <dbReference type="SMART" id="SM00909"/>
    </source>
</evidence>
<dbReference type="PROSITE" id="PS51257">
    <property type="entry name" value="PROKAR_LIPOPROTEIN"/>
    <property type="match status" value="1"/>
</dbReference>
<dbReference type="InterPro" id="IPR019606">
    <property type="entry name" value="GerMN"/>
</dbReference>
<dbReference type="SMART" id="SM00909">
    <property type="entry name" value="Germane"/>
    <property type="match status" value="1"/>
</dbReference>
<organism evidence="3 4">
    <name type="scientific">Sporobacter termitidis DSM 10068</name>
    <dbReference type="NCBI Taxonomy" id="1123282"/>
    <lineage>
        <taxon>Bacteria</taxon>
        <taxon>Bacillati</taxon>
        <taxon>Bacillota</taxon>
        <taxon>Clostridia</taxon>
        <taxon>Eubacteriales</taxon>
        <taxon>Oscillospiraceae</taxon>
        <taxon>Sporobacter</taxon>
    </lineage>
</organism>
<dbReference type="RefSeq" id="WP_073080389.1">
    <property type="nucleotide sequence ID" value="NZ_FQXV01000011.1"/>
</dbReference>
<reference evidence="3 4" key="1">
    <citation type="submission" date="2016-11" db="EMBL/GenBank/DDBJ databases">
        <authorList>
            <person name="Jaros S."/>
            <person name="Januszkiewicz K."/>
            <person name="Wedrychowicz H."/>
        </authorList>
    </citation>
    <scope>NUCLEOTIDE SEQUENCE [LARGE SCALE GENOMIC DNA]</scope>
    <source>
        <strain evidence="3 4">DSM 10068</strain>
    </source>
</reference>
<feature type="chain" id="PRO_5038959154" evidence="1">
    <location>
        <begin position="23"/>
        <end position="354"/>
    </location>
</feature>
<dbReference type="EMBL" id="FQXV01000011">
    <property type="protein sequence ID" value="SHI16094.1"/>
    <property type="molecule type" value="Genomic_DNA"/>
</dbReference>
<keyword evidence="1" id="KW-0732">Signal</keyword>
<dbReference type="STRING" id="1123282.SAMN02745823_02889"/>
<feature type="signal peptide" evidence="1">
    <location>
        <begin position="1"/>
        <end position="22"/>
    </location>
</feature>
<dbReference type="AlphaFoldDB" id="A0A1M5YW54"/>
<accession>A0A1M5YW54</accession>
<evidence type="ECO:0000256" key="1">
    <source>
        <dbReference type="SAM" id="SignalP"/>
    </source>
</evidence>